<keyword evidence="3" id="KW-1185">Reference proteome</keyword>
<reference evidence="2" key="1">
    <citation type="submission" date="2014-09" db="EMBL/GenBank/DDBJ databases">
        <title>Genome sequence of the luminous mushroom Mycena chlorophos for searching fungal bioluminescence genes.</title>
        <authorList>
            <person name="Tanaka Y."/>
            <person name="Kasuga D."/>
            <person name="Oba Y."/>
            <person name="Hase S."/>
            <person name="Sato K."/>
            <person name="Oba Y."/>
            <person name="Sakakibara Y."/>
        </authorList>
    </citation>
    <scope>NUCLEOTIDE SEQUENCE</scope>
</reference>
<accession>A0ABQ0M300</accession>
<sequence length="341" mass="37409">MLANGSAARSRRHAVCIFPSRPVQVAAPVRKSTLLPYYHSPNSSPSINSPPAPVVPRPTGPLPVPPMYHHDNTSSPGSTPQATFAETDSEVSSLYDYNDFPTPPVAITPAIRRMQSSPLFTPEETDAVRDFLRRRWGAKSTLPVTPPLHQPQQYADFSWYAETPDCNSESAEMEQLAQVGEALLEEAAPKPHPGPLRVLRRATSMAPLSPILEAPPTAPPIPQSRSLRFQNIPQPSLASAGRKLPQRHRANLSMPVTPRDPQHLALGPSFTHRTMHSQPINNLPSVSDPDPRSFIDLSPDRNGRHSTQAMPRERAKVKRLLARAKSTLIEWSKGLAGKKGV</sequence>
<proteinExistence type="predicted"/>
<evidence type="ECO:0000313" key="3">
    <source>
        <dbReference type="Proteomes" id="UP000815677"/>
    </source>
</evidence>
<evidence type="ECO:0000313" key="2">
    <source>
        <dbReference type="EMBL" id="GAT57627.1"/>
    </source>
</evidence>
<evidence type="ECO:0000256" key="1">
    <source>
        <dbReference type="SAM" id="MobiDB-lite"/>
    </source>
</evidence>
<gene>
    <name evidence="2" type="ORF">MCHLO_14138</name>
</gene>
<feature type="region of interest" description="Disordered" evidence="1">
    <location>
        <begin position="275"/>
        <end position="311"/>
    </location>
</feature>
<feature type="region of interest" description="Disordered" evidence="1">
    <location>
        <begin position="41"/>
        <end position="87"/>
    </location>
</feature>
<name>A0ABQ0M300_MYCCL</name>
<organism evidence="2 3">
    <name type="scientific">Mycena chlorophos</name>
    <name type="common">Agaric fungus</name>
    <name type="synonym">Agaricus chlorophos</name>
    <dbReference type="NCBI Taxonomy" id="658473"/>
    <lineage>
        <taxon>Eukaryota</taxon>
        <taxon>Fungi</taxon>
        <taxon>Dikarya</taxon>
        <taxon>Basidiomycota</taxon>
        <taxon>Agaricomycotina</taxon>
        <taxon>Agaricomycetes</taxon>
        <taxon>Agaricomycetidae</taxon>
        <taxon>Agaricales</taxon>
        <taxon>Marasmiineae</taxon>
        <taxon>Mycenaceae</taxon>
        <taxon>Mycena</taxon>
    </lineage>
</organism>
<dbReference type="EMBL" id="DF849506">
    <property type="protein sequence ID" value="GAT57627.1"/>
    <property type="molecule type" value="Genomic_DNA"/>
</dbReference>
<feature type="compositionally biased region" description="Polar residues" evidence="1">
    <location>
        <begin position="276"/>
        <end position="285"/>
    </location>
</feature>
<feature type="compositionally biased region" description="Pro residues" evidence="1">
    <location>
        <begin position="48"/>
        <end position="66"/>
    </location>
</feature>
<protein>
    <submittedName>
        <fullName evidence="2">Uncharacterized protein</fullName>
    </submittedName>
</protein>
<feature type="compositionally biased region" description="Basic and acidic residues" evidence="1">
    <location>
        <begin position="289"/>
        <end position="303"/>
    </location>
</feature>
<dbReference type="Proteomes" id="UP000815677">
    <property type="component" value="Unassembled WGS sequence"/>
</dbReference>
<feature type="compositionally biased region" description="Polar residues" evidence="1">
    <location>
        <begin position="73"/>
        <end position="87"/>
    </location>
</feature>